<reference evidence="1 2" key="1">
    <citation type="submission" date="2014-12" db="EMBL/GenBank/DDBJ databases">
        <title>Draft genome sequence of Terrisporobacter sp. 08-306576, isolated from the blood culture of a bacteremia patient.</title>
        <authorList>
            <person name="Lund L.C."/>
            <person name="Sydenham T.V."/>
            <person name="Hogh S.V."/>
            <person name="Skov M.N."/>
            <person name="Kemp M."/>
            <person name="Justesen U.S."/>
        </authorList>
    </citation>
    <scope>NUCLEOTIDE SEQUENCE [LARGE SCALE GENOMIC DNA]</scope>
    <source>
        <strain evidence="1 2">08-306576</strain>
    </source>
</reference>
<dbReference type="RefSeq" id="WP_039678753.1">
    <property type="nucleotide sequence ID" value="NZ_JAWGXO010000024.1"/>
</dbReference>
<proteinExistence type="predicted"/>
<dbReference type="STRING" id="1577792.QX51_04755"/>
<comment type="caution">
    <text evidence="1">The sequence shown here is derived from an EMBL/GenBank/DDBJ whole genome shotgun (WGS) entry which is preliminary data.</text>
</comment>
<gene>
    <name evidence="1" type="ORF">QX51_04755</name>
</gene>
<dbReference type="Proteomes" id="UP000031189">
    <property type="component" value="Unassembled WGS sequence"/>
</dbReference>
<dbReference type="OrthoDB" id="1751490at2"/>
<name>A0A0B3WU20_9FIRM</name>
<evidence type="ECO:0000313" key="1">
    <source>
        <dbReference type="EMBL" id="KHS58080.1"/>
    </source>
</evidence>
<protein>
    <submittedName>
        <fullName evidence="1">Uncharacterized protein</fullName>
    </submittedName>
</protein>
<accession>A0A0B3WU20</accession>
<sequence>MKEKSLSEENKDNVEESKVNKKIRLFKDTKWVSFGTYIMTVECFCSSKGVASYVPFINKVEYEETNMIKASYNNESYYIENKELCKNVSIGDRIVVTIKYSYDKDDNLIHTNVHHSHPYPLSYN</sequence>
<dbReference type="AlphaFoldDB" id="A0A0B3WU20"/>
<evidence type="ECO:0000313" key="2">
    <source>
        <dbReference type="Proteomes" id="UP000031189"/>
    </source>
</evidence>
<dbReference type="EMBL" id="JWHR01000050">
    <property type="protein sequence ID" value="KHS58080.1"/>
    <property type="molecule type" value="Genomic_DNA"/>
</dbReference>
<keyword evidence="2" id="KW-1185">Reference proteome</keyword>
<organism evidence="1 2">
    <name type="scientific">Terrisporobacter othiniensis</name>
    <dbReference type="NCBI Taxonomy" id="1577792"/>
    <lineage>
        <taxon>Bacteria</taxon>
        <taxon>Bacillati</taxon>
        <taxon>Bacillota</taxon>
        <taxon>Clostridia</taxon>
        <taxon>Peptostreptococcales</taxon>
        <taxon>Peptostreptococcaceae</taxon>
        <taxon>Terrisporobacter</taxon>
    </lineage>
</organism>